<evidence type="ECO:0000256" key="1">
    <source>
        <dbReference type="ARBA" id="ARBA00006484"/>
    </source>
</evidence>
<dbReference type="Pfam" id="PF00106">
    <property type="entry name" value="adh_short"/>
    <property type="match status" value="1"/>
</dbReference>
<evidence type="ECO:0000256" key="2">
    <source>
        <dbReference type="ARBA" id="ARBA00022857"/>
    </source>
</evidence>
<protein>
    <submittedName>
        <fullName evidence="4">NAD(P)-binding protein</fullName>
    </submittedName>
</protein>
<evidence type="ECO:0000256" key="3">
    <source>
        <dbReference type="ARBA" id="ARBA00023002"/>
    </source>
</evidence>
<evidence type="ECO:0000313" key="5">
    <source>
        <dbReference type="Proteomes" id="UP000807342"/>
    </source>
</evidence>
<sequence length="324" mass="35499">MGLFISTRRTILEEDLGDLHGKVVVVTGGNSGIGFPTVQVLARKGAKVYMASRSEERSKEAIAQLENAGLGDGSVHWLKLDLSDPRYAKSAAQELLEKETRLDILINNAAKAIGPYALGRDGIQEHMVTNYLSHFIFTENLLPLMARTSKEEGSDVRIINLTSTAHEGVAPATYSGKESWNYNYGDTQVGRVRCYGLSKVANILHVKNLQQRLDAEEVDIICIAVDPGAVGTENVARWLEGMTYLFWIIVWIFTKVAFSPPGKGAMNSLYAAASPEVKASAKTFKGAHLLPVGKITKPSKYAADERLAKELYDTTLDVLEEINL</sequence>
<organism evidence="4 5">
    <name type="scientific">Macrolepiota fuliginosa MF-IS2</name>
    <dbReference type="NCBI Taxonomy" id="1400762"/>
    <lineage>
        <taxon>Eukaryota</taxon>
        <taxon>Fungi</taxon>
        <taxon>Dikarya</taxon>
        <taxon>Basidiomycota</taxon>
        <taxon>Agaricomycotina</taxon>
        <taxon>Agaricomycetes</taxon>
        <taxon>Agaricomycetidae</taxon>
        <taxon>Agaricales</taxon>
        <taxon>Agaricineae</taxon>
        <taxon>Agaricaceae</taxon>
        <taxon>Macrolepiota</taxon>
    </lineage>
</organism>
<dbReference type="AlphaFoldDB" id="A0A9P5XP95"/>
<comment type="caution">
    <text evidence="4">The sequence shown here is derived from an EMBL/GenBank/DDBJ whole genome shotgun (WGS) entry which is preliminary data.</text>
</comment>
<keyword evidence="5" id="KW-1185">Reference proteome</keyword>
<dbReference type="Proteomes" id="UP000807342">
    <property type="component" value="Unassembled WGS sequence"/>
</dbReference>
<name>A0A9P5XP95_9AGAR</name>
<comment type="similarity">
    <text evidence="1">Belongs to the short-chain dehydrogenases/reductases (SDR) family.</text>
</comment>
<dbReference type="InterPro" id="IPR002347">
    <property type="entry name" value="SDR_fam"/>
</dbReference>
<evidence type="ECO:0000313" key="4">
    <source>
        <dbReference type="EMBL" id="KAF9454438.1"/>
    </source>
</evidence>
<accession>A0A9P5XP95</accession>
<reference evidence="4" key="1">
    <citation type="submission" date="2020-11" db="EMBL/GenBank/DDBJ databases">
        <authorList>
            <consortium name="DOE Joint Genome Institute"/>
            <person name="Ahrendt S."/>
            <person name="Riley R."/>
            <person name="Andreopoulos W."/>
            <person name="Labutti K."/>
            <person name="Pangilinan J."/>
            <person name="Ruiz-Duenas F.J."/>
            <person name="Barrasa J.M."/>
            <person name="Sanchez-Garcia M."/>
            <person name="Camarero S."/>
            <person name="Miyauchi S."/>
            <person name="Serrano A."/>
            <person name="Linde D."/>
            <person name="Babiker R."/>
            <person name="Drula E."/>
            <person name="Ayuso-Fernandez I."/>
            <person name="Pacheco R."/>
            <person name="Padilla G."/>
            <person name="Ferreira P."/>
            <person name="Barriuso J."/>
            <person name="Kellner H."/>
            <person name="Castanera R."/>
            <person name="Alfaro M."/>
            <person name="Ramirez L."/>
            <person name="Pisabarro A.G."/>
            <person name="Kuo A."/>
            <person name="Tritt A."/>
            <person name="Lipzen A."/>
            <person name="He G."/>
            <person name="Yan M."/>
            <person name="Ng V."/>
            <person name="Cullen D."/>
            <person name="Martin F."/>
            <person name="Rosso M.-N."/>
            <person name="Henrissat B."/>
            <person name="Hibbett D."/>
            <person name="Martinez A.T."/>
            <person name="Grigoriev I.V."/>
        </authorList>
    </citation>
    <scope>NUCLEOTIDE SEQUENCE</scope>
    <source>
        <strain evidence="4">MF-IS2</strain>
    </source>
</reference>
<dbReference type="PRINTS" id="PR00081">
    <property type="entry name" value="GDHRDH"/>
</dbReference>
<proteinExistence type="inferred from homology"/>
<gene>
    <name evidence="4" type="ORF">P691DRAFT_808583</name>
</gene>
<dbReference type="PANTHER" id="PTHR24320">
    <property type="entry name" value="RETINOL DEHYDROGENASE"/>
    <property type="match status" value="1"/>
</dbReference>
<dbReference type="OrthoDB" id="191139at2759"/>
<dbReference type="PANTHER" id="PTHR24320:SF282">
    <property type="entry name" value="WW DOMAIN-CONTAINING OXIDOREDUCTASE"/>
    <property type="match status" value="1"/>
</dbReference>
<dbReference type="Gene3D" id="3.40.50.720">
    <property type="entry name" value="NAD(P)-binding Rossmann-like Domain"/>
    <property type="match status" value="1"/>
</dbReference>
<dbReference type="EMBL" id="MU151054">
    <property type="protein sequence ID" value="KAF9454438.1"/>
    <property type="molecule type" value="Genomic_DNA"/>
</dbReference>
<keyword evidence="3" id="KW-0560">Oxidoreductase</keyword>
<keyword evidence="2" id="KW-0521">NADP</keyword>
<dbReference type="SUPFAM" id="SSF51735">
    <property type="entry name" value="NAD(P)-binding Rossmann-fold domains"/>
    <property type="match status" value="1"/>
</dbReference>
<dbReference type="InterPro" id="IPR036291">
    <property type="entry name" value="NAD(P)-bd_dom_sf"/>
</dbReference>
<dbReference type="GO" id="GO:0016491">
    <property type="term" value="F:oxidoreductase activity"/>
    <property type="evidence" value="ECO:0007669"/>
    <property type="project" value="UniProtKB-KW"/>
</dbReference>